<gene>
    <name evidence="1" type="ordered locus">Metbo_0855</name>
</gene>
<organism evidence="1 2">
    <name type="scientific">Methanobacterium lacus (strain AL-21)</name>
    <dbReference type="NCBI Taxonomy" id="877455"/>
    <lineage>
        <taxon>Archaea</taxon>
        <taxon>Methanobacteriati</taxon>
        <taxon>Methanobacteriota</taxon>
        <taxon>Methanomada group</taxon>
        <taxon>Methanobacteria</taxon>
        <taxon>Methanobacteriales</taxon>
        <taxon>Methanobacteriaceae</taxon>
        <taxon>Methanobacterium</taxon>
    </lineage>
</organism>
<keyword evidence="2" id="KW-1185">Reference proteome</keyword>
<dbReference type="AlphaFoldDB" id="F0TBM8"/>
<dbReference type="STRING" id="877455.Metbo_0855"/>
<sequence>MYIIFKIGIILANKRVKYQRIFVPIKQDIIFGNFVLVE</sequence>
<proteinExistence type="predicted"/>
<reference evidence="1 2" key="2">
    <citation type="journal article" date="2014" name="Int. J. Syst. Evol. Microbiol.">
        <title>Methanobacterium paludis sp. nov. and a novel strain of Methanobacterium lacus isolated from northern peatlands.</title>
        <authorList>
            <person name="Cadillo-Quiroz H."/>
            <person name="Brauer S.L."/>
            <person name="Goodson N."/>
            <person name="Yavitt J.B."/>
            <person name="Zinder S.H."/>
        </authorList>
    </citation>
    <scope>NUCLEOTIDE SEQUENCE [LARGE SCALE GENOMIC DNA]</scope>
    <source>
        <strain evidence="1 2">AL-21</strain>
    </source>
</reference>
<protein>
    <submittedName>
        <fullName evidence="1">Uncharacterized protein</fullName>
    </submittedName>
</protein>
<dbReference type="Proteomes" id="UP000007490">
    <property type="component" value="Chromosome"/>
</dbReference>
<reference evidence="2" key="1">
    <citation type="submission" date="2011-02" db="EMBL/GenBank/DDBJ databases">
        <title>Complete sequence of Methanobacterium sp. AL-21.</title>
        <authorList>
            <consortium name="US DOE Joint Genome Institute"/>
            <person name="Lucas S."/>
            <person name="Copeland A."/>
            <person name="Lapidus A."/>
            <person name="Cheng J.-F."/>
            <person name="Goodwin L."/>
            <person name="Pitluck S."/>
            <person name="Chertkov O."/>
            <person name="Detter J.C."/>
            <person name="Han C."/>
            <person name="Tapia R."/>
            <person name="Land M."/>
            <person name="Hauser L."/>
            <person name="Kyrpides N."/>
            <person name="Ivanova N."/>
            <person name="Mikhailova N."/>
            <person name="Pagani I."/>
            <person name="Cadillo-Quiroz H."/>
            <person name="Imachi H."/>
            <person name="Zinder S."/>
            <person name="Liu W."/>
            <person name="Woyke T."/>
        </authorList>
    </citation>
    <scope>NUCLEOTIDE SEQUENCE [LARGE SCALE GENOMIC DNA]</scope>
    <source>
        <strain evidence="2">AL-21</strain>
    </source>
</reference>
<dbReference type="KEGG" id="mel:Metbo_0855"/>
<evidence type="ECO:0000313" key="1">
    <source>
        <dbReference type="EMBL" id="ADZ09105.1"/>
    </source>
</evidence>
<evidence type="ECO:0000313" key="2">
    <source>
        <dbReference type="Proteomes" id="UP000007490"/>
    </source>
</evidence>
<dbReference type="EMBL" id="CP002551">
    <property type="protein sequence ID" value="ADZ09105.1"/>
    <property type="molecule type" value="Genomic_DNA"/>
</dbReference>
<dbReference type="HOGENOM" id="CLU_3322949_0_0_2"/>
<name>F0TBM8_METLA</name>
<accession>F0TBM8</accession>